<evidence type="ECO:0000313" key="13">
    <source>
        <dbReference type="Proteomes" id="UP000002058"/>
    </source>
</evidence>
<dbReference type="OrthoDB" id="437078at2759"/>
<dbReference type="AlphaFoldDB" id="C4JGR8"/>
<evidence type="ECO:0000256" key="6">
    <source>
        <dbReference type="ARBA" id="ARBA00023242"/>
    </source>
</evidence>
<dbReference type="VEuPathDB" id="FungiDB:UREG_02580"/>
<dbReference type="RefSeq" id="XP_002543064.1">
    <property type="nucleotide sequence ID" value="XM_002543018.1"/>
</dbReference>
<comment type="function">
    <text evidence="8">Forms a fork protection complex (FPC) with TOF1 and which is required for chromosome segregation during meiosis and DNA damage repair. FPC coordinates leading and lagging strand synthesis and moves with the replication fork. FPC stabilizes replication forks in a configuration that is recognized by replication checkpoint sensors.</text>
</comment>
<feature type="region of interest" description="Disordered" evidence="10">
    <location>
        <begin position="20"/>
        <end position="40"/>
    </location>
</feature>
<dbReference type="InParanoid" id="C4JGR8"/>
<dbReference type="GO" id="GO:0031298">
    <property type="term" value="C:replication fork protection complex"/>
    <property type="evidence" value="ECO:0007669"/>
    <property type="project" value="TreeGrafter"/>
</dbReference>
<gene>
    <name evidence="12" type="ORF">UREG_02580</name>
</gene>
<evidence type="ECO:0000256" key="1">
    <source>
        <dbReference type="ARBA" id="ARBA00004123"/>
    </source>
</evidence>
<protein>
    <recommendedName>
        <fullName evidence="9">Chromosome segregation in meiosis protein</fullName>
    </recommendedName>
</protein>
<feature type="domain" description="Chromosome segregation in meiosis protein 3" evidence="11">
    <location>
        <begin position="57"/>
        <end position="139"/>
    </location>
</feature>
<dbReference type="PANTHER" id="PTHR13220:SF11">
    <property type="entry name" value="TIMELESS-INTERACTING PROTEIN"/>
    <property type="match status" value="1"/>
</dbReference>
<evidence type="ECO:0000313" key="12">
    <source>
        <dbReference type="EMBL" id="EEP77731.1"/>
    </source>
</evidence>
<keyword evidence="7 9" id="KW-0131">Cell cycle</keyword>
<organism evidence="12 13">
    <name type="scientific">Uncinocarpus reesii (strain UAMH 1704)</name>
    <dbReference type="NCBI Taxonomy" id="336963"/>
    <lineage>
        <taxon>Eukaryota</taxon>
        <taxon>Fungi</taxon>
        <taxon>Dikarya</taxon>
        <taxon>Ascomycota</taxon>
        <taxon>Pezizomycotina</taxon>
        <taxon>Eurotiomycetes</taxon>
        <taxon>Eurotiomycetidae</taxon>
        <taxon>Onygenales</taxon>
        <taxon>Onygenaceae</taxon>
        <taxon>Uncinocarpus</taxon>
    </lineage>
</organism>
<dbReference type="GO" id="GO:0006974">
    <property type="term" value="P:DNA damage response"/>
    <property type="evidence" value="ECO:0007669"/>
    <property type="project" value="UniProtKB-KW"/>
</dbReference>
<dbReference type="Pfam" id="PF07962">
    <property type="entry name" value="Swi3"/>
    <property type="match status" value="1"/>
</dbReference>
<dbReference type="GO" id="GO:0003677">
    <property type="term" value="F:DNA binding"/>
    <property type="evidence" value="ECO:0007669"/>
    <property type="project" value="TreeGrafter"/>
</dbReference>
<evidence type="ECO:0000256" key="10">
    <source>
        <dbReference type="SAM" id="MobiDB-lite"/>
    </source>
</evidence>
<evidence type="ECO:0000259" key="11">
    <source>
        <dbReference type="Pfam" id="PF07962"/>
    </source>
</evidence>
<keyword evidence="5" id="KW-0236">DNA replication inhibitor</keyword>
<dbReference type="eggNOG" id="KOG3004">
    <property type="taxonomic scope" value="Eukaryota"/>
</dbReference>
<dbReference type="InterPro" id="IPR012923">
    <property type="entry name" value="Csm3"/>
</dbReference>
<accession>C4JGR8</accession>
<evidence type="ECO:0000256" key="2">
    <source>
        <dbReference type="ARBA" id="ARBA00006075"/>
    </source>
</evidence>
<evidence type="ECO:0000256" key="7">
    <source>
        <dbReference type="ARBA" id="ARBA00023306"/>
    </source>
</evidence>
<evidence type="ECO:0000256" key="8">
    <source>
        <dbReference type="ARBA" id="ARBA00025496"/>
    </source>
</evidence>
<comment type="function">
    <text evidence="9">Plays an important role in the control of DNA replication and the maintenance of replication fork stability.</text>
</comment>
<dbReference type="EMBL" id="CH476615">
    <property type="protein sequence ID" value="EEP77731.1"/>
    <property type="molecule type" value="Genomic_DNA"/>
</dbReference>
<dbReference type="GeneID" id="8441951"/>
<dbReference type="PANTHER" id="PTHR13220">
    <property type="entry name" value="TIMELESS INTERACTING-RELATED"/>
    <property type="match status" value="1"/>
</dbReference>
<dbReference type="InterPro" id="IPR040038">
    <property type="entry name" value="TIPIN/Csm3/Swi3"/>
</dbReference>
<comment type="similarity">
    <text evidence="2 9">Belongs to the CSM3 family.</text>
</comment>
<dbReference type="GO" id="GO:0000076">
    <property type="term" value="P:DNA replication checkpoint signaling"/>
    <property type="evidence" value="ECO:0007669"/>
    <property type="project" value="UniProtKB-UniRule"/>
</dbReference>
<feature type="region of interest" description="Disordered" evidence="10">
    <location>
        <begin position="138"/>
        <end position="233"/>
    </location>
</feature>
<dbReference type="STRING" id="336963.C4JGR8"/>
<comment type="subunit">
    <text evidence="3">Component of the fork protection complex (FPC) consisting of TOF1 and CSM3.</text>
</comment>
<dbReference type="Proteomes" id="UP000002058">
    <property type="component" value="Unassembled WGS sequence"/>
</dbReference>
<keyword evidence="6 9" id="KW-0539">Nucleus</keyword>
<evidence type="ECO:0000256" key="5">
    <source>
        <dbReference type="ARBA" id="ARBA00022880"/>
    </source>
</evidence>
<dbReference type="HOGENOM" id="CLU_1190643_0_0_1"/>
<evidence type="ECO:0000256" key="3">
    <source>
        <dbReference type="ARBA" id="ARBA00011217"/>
    </source>
</evidence>
<comment type="subcellular location">
    <subcellularLocation>
        <location evidence="1 9">Nucleus</location>
    </subcellularLocation>
</comment>
<evidence type="ECO:0000256" key="4">
    <source>
        <dbReference type="ARBA" id="ARBA00022763"/>
    </source>
</evidence>
<proteinExistence type="inferred from homology"/>
<sequence>MADDTFDDLFNYDPGIEELLGGPDDETNSAAPPGGKADDLGIDEEIKITKKRAPAVKLDENRLLSQAGIPKLRKSADTKLRLKGKHHEFSDVARLLNFYQFWLDDLYPRAKFADGLAIIEKLGHSKRLQVMRKEWIDEGKPRRARSHNAARTSNNQVNGTKKNDAALDPSVSSAVHEAVLTQKSPEAENGVGDDGASRGPEASSIFGSRRISNSIHNSDDNAFARHGSANGKT</sequence>
<dbReference type="GO" id="GO:0031297">
    <property type="term" value="P:replication fork processing"/>
    <property type="evidence" value="ECO:0007669"/>
    <property type="project" value="UniProtKB-UniRule"/>
</dbReference>
<reference evidence="13" key="1">
    <citation type="journal article" date="2009" name="Genome Res.">
        <title>Comparative genomic analyses of the human fungal pathogens Coccidioides and their relatives.</title>
        <authorList>
            <person name="Sharpton T.J."/>
            <person name="Stajich J.E."/>
            <person name="Rounsley S.D."/>
            <person name="Gardner M.J."/>
            <person name="Wortman J.R."/>
            <person name="Jordar V.S."/>
            <person name="Maiti R."/>
            <person name="Kodira C.D."/>
            <person name="Neafsey D.E."/>
            <person name="Zeng Q."/>
            <person name="Hung C.-Y."/>
            <person name="McMahan C."/>
            <person name="Muszewska A."/>
            <person name="Grynberg M."/>
            <person name="Mandel M.A."/>
            <person name="Kellner E.M."/>
            <person name="Barker B.M."/>
            <person name="Galgiani J.N."/>
            <person name="Orbach M.J."/>
            <person name="Kirkland T.N."/>
            <person name="Cole G.T."/>
            <person name="Henn M.R."/>
            <person name="Birren B.W."/>
            <person name="Taylor J.W."/>
        </authorList>
    </citation>
    <scope>NUCLEOTIDE SEQUENCE [LARGE SCALE GENOMIC DNA]</scope>
    <source>
        <strain evidence="13">UAMH 1704</strain>
    </source>
</reference>
<feature type="compositionally biased region" description="Polar residues" evidence="10">
    <location>
        <begin position="149"/>
        <end position="160"/>
    </location>
</feature>
<keyword evidence="4 9" id="KW-0227">DNA damage</keyword>
<keyword evidence="13" id="KW-1185">Reference proteome</keyword>
<name>C4JGR8_UNCRE</name>
<dbReference type="GO" id="GO:0043111">
    <property type="term" value="P:replication fork arrest"/>
    <property type="evidence" value="ECO:0007669"/>
    <property type="project" value="TreeGrafter"/>
</dbReference>
<dbReference type="KEGG" id="ure:UREG_02580"/>
<evidence type="ECO:0000256" key="9">
    <source>
        <dbReference type="RuleBase" id="RU366049"/>
    </source>
</evidence>